<evidence type="ECO:0000256" key="11">
    <source>
        <dbReference type="RuleBase" id="RU367085"/>
    </source>
</evidence>
<dbReference type="InterPro" id="IPR018998">
    <property type="entry name" value="EndoU_C"/>
</dbReference>
<dbReference type="AlphaFoldDB" id="A0A8K1LDL9"/>
<dbReference type="GO" id="GO:0003723">
    <property type="term" value="F:RNA binding"/>
    <property type="evidence" value="ECO:0007669"/>
    <property type="project" value="UniProtKB-UniRule"/>
</dbReference>
<keyword evidence="8 11" id="KW-0694">RNA-binding</keyword>
<dbReference type="Pfam" id="PF09412">
    <property type="entry name" value="XendoU"/>
    <property type="match status" value="1"/>
</dbReference>
<keyword evidence="9 11" id="KW-0464">Manganese</keyword>
<evidence type="ECO:0000256" key="1">
    <source>
        <dbReference type="ARBA" id="ARBA00001936"/>
    </source>
</evidence>
<proteinExistence type="inferred from homology"/>
<dbReference type="InterPro" id="IPR039787">
    <property type="entry name" value="ENDOU"/>
</dbReference>
<evidence type="ECO:0000256" key="7">
    <source>
        <dbReference type="ARBA" id="ARBA00022801"/>
    </source>
</evidence>
<evidence type="ECO:0000256" key="3">
    <source>
        <dbReference type="ARBA" id="ARBA00011245"/>
    </source>
</evidence>
<keyword evidence="7 11" id="KW-0378">Hydrolase</keyword>
<organism evidence="13 14">
    <name type="scientific">Zosterops borbonicus</name>
    <dbReference type="NCBI Taxonomy" id="364589"/>
    <lineage>
        <taxon>Eukaryota</taxon>
        <taxon>Metazoa</taxon>
        <taxon>Chordata</taxon>
        <taxon>Craniata</taxon>
        <taxon>Vertebrata</taxon>
        <taxon>Euteleostomi</taxon>
        <taxon>Archelosauria</taxon>
        <taxon>Archosauria</taxon>
        <taxon>Dinosauria</taxon>
        <taxon>Saurischia</taxon>
        <taxon>Theropoda</taxon>
        <taxon>Coelurosauria</taxon>
        <taxon>Aves</taxon>
        <taxon>Neognathae</taxon>
        <taxon>Neoaves</taxon>
        <taxon>Telluraves</taxon>
        <taxon>Australaves</taxon>
        <taxon>Passeriformes</taxon>
        <taxon>Sylvioidea</taxon>
        <taxon>Zosteropidae</taxon>
        <taxon>Zosterops</taxon>
    </lineage>
</organism>
<evidence type="ECO:0000259" key="12">
    <source>
        <dbReference type="PROSITE" id="PS51959"/>
    </source>
</evidence>
<evidence type="ECO:0000256" key="9">
    <source>
        <dbReference type="ARBA" id="ARBA00023211"/>
    </source>
</evidence>
<dbReference type="GO" id="GO:0016829">
    <property type="term" value="F:lyase activity"/>
    <property type="evidence" value="ECO:0007669"/>
    <property type="project" value="UniProtKB-KW"/>
</dbReference>
<dbReference type="PANTHER" id="PTHR12439:SF11">
    <property type="entry name" value="URIDYLATE-SPECIFIC ENDORIBONUCLEASE"/>
    <property type="match status" value="1"/>
</dbReference>
<dbReference type="GO" id="GO:0016787">
    <property type="term" value="F:hydrolase activity"/>
    <property type="evidence" value="ECO:0007669"/>
    <property type="project" value="UniProtKB-KW"/>
</dbReference>
<reference evidence="13" key="1">
    <citation type="submission" date="2019-04" db="EMBL/GenBank/DDBJ databases">
        <title>Genome assembly of Zosterops borbonicus 15179.</title>
        <authorList>
            <person name="Leroy T."/>
            <person name="Anselmetti Y."/>
            <person name="Tilak M.-K."/>
            <person name="Nabholz B."/>
        </authorList>
    </citation>
    <scope>NUCLEOTIDE SEQUENCE</scope>
    <source>
        <strain evidence="13">HGM_15179</strain>
        <tissue evidence="13">Muscle</tissue>
    </source>
</reference>
<dbReference type="Proteomes" id="UP000796761">
    <property type="component" value="Unassembled WGS sequence"/>
</dbReference>
<gene>
    <name evidence="13" type="ORF">HGM15179_017158</name>
</gene>
<dbReference type="PROSITE" id="PS51959">
    <property type="entry name" value="ENDOU"/>
    <property type="match status" value="1"/>
</dbReference>
<dbReference type="CDD" id="cd21159">
    <property type="entry name" value="XendoU"/>
    <property type="match status" value="1"/>
</dbReference>
<sequence length="341" mass="39055">MTVKALNHELSKLFNEMWDADVHRLRPGKDYTIEVQGKASPVQQGDSAVQDNAVRHLFHNVNEERLRSIKTFATFISLLDNYETSTGVAEVVTPEEIVENNCFLDAILATEVMRLAHGYLLKRNLAKPNLVDFKHQLYDIWFQLYARKEGDRPDSCGFEHVFVGETRHGKEILGLHNWVQFYLQEKHNQIDYKGYVAQKNKTRPDKDDQVLTIQFSWKGSVKPIGSTFIGVSPEFEFALYTVIFLLSEERVTRETVKIDDNHEAIEFKISGNRRKSANKTSILDIGRADFRLLREPGNPPVDQKTSVDVIFLDLIKALDIIYLSVEPTAGLTHHVMDEQPA</sequence>
<evidence type="ECO:0000256" key="4">
    <source>
        <dbReference type="ARBA" id="ARBA00022722"/>
    </source>
</evidence>
<dbReference type="GO" id="GO:0004521">
    <property type="term" value="F:RNA endonuclease activity"/>
    <property type="evidence" value="ECO:0007669"/>
    <property type="project" value="UniProtKB-UniRule"/>
</dbReference>
<dbReference type="OrthoDB" id="430326at2759"/>
<keyword evidence="6 11" id="KW-0255">Endonuclease</keyword>
<dbReference type="PANTHER" id="PTHR12439">
    <property type="entry name" value="PLACENTAL PROTEIN 11-RELATED"/>
    <property type="match status" value="1"/>
</dbReference>
<evidence type="ECO:0000313" key="14">
    <source>
        <dbReference type="Proteomes" id="UP000796761"/>
    </source>
</evidence>
<evidence type="ECO:0000256" key="5">
    <source>
        <dbReference type="ARBA" id="ARBA00022723"/>
    </source>
</evidence>
<dbReference type="GO" id="GO:0046872">
    <property type="term" value="F:metal ion binding"/>
    <property type="evidence" value="ECO:0007669"/>
    <property type="project" value="UniProtKB-UniRule"/>
</dbReference>
<comment type="similarity">
    <text evidence="2 11">Belongs to the ENDOU family.</text>
</comment>
<comment type="subunit">
    <text evidence="3 11">Monomer.</text>
</comment>
<evidence type="ECO:0000256" key="2">
    <source>
        <dbReference type="ARBA" id="ARBA00010168"/>
    </source>
</evidence>
<comment type="caution">
    <text evidence="13">The sequence shown here is derived from an EMBL/GenBank/DDBJ whole genome shotgun (WGS) entry which is preliminary data.</text>
</comment>
<evidence type="ECO:0000256" key="6">
    <source>
        <dbReference type="ARBA" id="ARBA00022759"/>
    </source>
</evidence>
<dbReference type="SUPFAM" id="SSF142877">
    <property type="entry name" value="EndoU-like"/>
    <property type="match status" value="1"/>
</dbReference>
<dbReference type="EC" id="4.6.1.-" evidence="11"/>
<keyword evidence="5 11" id="KW-0479">Metal-binding</keyword>
<dbReference type="InterPro" id="IPR037227">
    <property type="entry name" value="EndoU-like"/>
</dbReference>
<dbReference type="EMBL" id="SWJQ01000973">
    <property type="protein sequence ID" value="TRZ09948.1"/>
    <property type="molecule type" value="Genomic_DNA"/>
</dbReference>
<protein>
    <recommendedName>
        <fullName evidence="11">Uridylate-specific endoribonuclease</fullName>
        <ecNumber evidence="11">4.6.1.-</ecNumber>
    </recommendedName>
</protein>
<keyword evidence="4 11" id="KW-0540">Nuclease</keyword>
<keyword evidence="14" id="KW-1185">Reference proteome</keyword>
<evidence type="ECO:0000313" key="13">
    <source>
        <dbReference type="EMBL" id="TRZ09948.1"/>
    </source>
</evidence>
<comment type="cofactor">
    <cofactor evidence="1 11">
        <name>Mn(2+)</name>
        <dbReference type="ChEBI" id="CHEBI:29035"/>
    </cofactor>
</comment>
<feature type="domain" description="EndoU" evidence="12">
    <location>
        <begin position="6"/>
        <end position="294"/>
    </location>
</feature>
<comment type="catalytic activity">
    <reaction evidence="11">
        <text>ribonucleotidyl-uridine-RNA = a 5'-end dephospho-uridine-RNA + a 3'-end 2',3'-cyclophospho-ribonucleotide-RNA</text>
        <dbReference type="Rhea" id="RHEA:67792"/>
        <dbReference type="Rhea" id="RHEA-COMP:10464"/>
        <dbReference type="Rhea" id="RHEA-COMP:17354"/>
        <dbReference type="Rhea" id="RHEA-COMP:17356"/>
        <dbReference type="ChEBI" id="CHEBI:83064"/>
        <dbReference type="ChEBI" id="CHEBI:173117"/>
        <dbReference type="ChEBI" id="CHEBI:173224"/>
    </reaction>
</comment>
<name>A0A8K1LDL9_9PASS</name>
<evidence type="ECO:0000256" key="8">
    <source>
        <dbReference type="ARBA" id="ARBA00022884"/>
    </source>
</evidence>
<keyword evidence="10" id="KW-0456">Lyase</keyword>
<evidence type="ECO:0000256" key="10">
    <source>
        <dbReference type="ARBA" id="ARBA00023239"/>
    </source>
</evidence>
<accession>A0A8K1LDL9</accession>